<reference evidence="2 3" key="1">
    <citation type="journal article" date="2019" name="Fungal Biol. Biotechnol.">
        <title>Draft genome sequence of fastidious pathogen Ceratobasidium theobromae, which causes vascular-streak dieback in Theobroma cacao.</title>
        <authorList>
            <person name="Ali S.S."/>
            <person name="Asman A."/>
            <person name="Shao J."/>
            <person name="Firmansyah A.P."/>
            <person name="Susilo A.W."/>
            <person name="Rosmana A."/>
            <person name="McMahon P."/>
            <person name="Junaid M."/>
            <person name="Guest D."/>
            <person name="Kheng T.Y."/>
            <person name="Meinhardt L.W."/>
            <person name="Bailey B.A."/>
        </authorList>
    </citation>
    <scope>NUCLEOTIDE SEQUENCE [LARGE SCALE GENOMIC DNA]</scope>
    <source>
        <strain evidence="2 3">CT2</strain>
    </source>
</reference>
<proteinExistence type="predicted"/>
<keyword evidence="3" id="KW-1185">Reference proteome</keyword>
<organism evidence="2 3">
    <name type="scientific">Ceratobasidium theobromae</name>
    <dbReference type="NCBI Taxonomy" id="1582974"/>
    <lineage>
        <taxon>Eukaryota</taxon>
        <taxon>Fungi</taxon>
        <taxon>Dikarya</taxon>
        <taxon>Basidiomycota</taxon>
        <taxon>Agaricomycotina</taxon>
        <taxon>Agaricomycetes</taxon>
        <taxon>Cantharellales</taxon>
        <taxon>Ceratobasidiaceae</taxon>
        <taxon>Ceratobasidium</taxon>
    </lineage>
</organism>
<protein>
    <recommendedName>
        <fullName evidence="4">BTB domain-containing protein</fullName>
    </recommendedName>
</protein>
<sequence length="421" mass="47380">MSFDHFTKLDVKPILELENQTCKAPIIPECNGEPVFEPGDGDLELWVNGTCFETHKFLIKRFDGLKHHLHNQFSKAVLRLQREQDGADDFRRTFRVVYAMIVDGPIAFDTRTLISALRIATAYDYPKLRAYVLKCLERCKLPAIERIKLAREFNITPWEGPAFIELCKREEALTIQEAGILGLETLVHVAHIREQEHREDASRKRPKLEHPIFPVDAGSKDAPALGRVSNRKRASVSFRAADTTPFPFAFGDSATPTRGLKGTGPLIFNAPKSSRESRKHAPGTTTRETRANHHTNLNACGNDFPRSGIIPASATETAPGPTPTVPEFYMTDMAGPGSTFPPFAPTLRCQLDRDLDPSAQEQWVLHQSISSMTEYANFSHEELRAIYWTRLQSAGAPDDLTTEQQVHQMLGVLKYHRKECH</sequence>
<dbReference type="Gene3D" id="1.10.10.2360">
    <property type="match status" value="1"/>
</dbReference>
<evidence type="ECO:0008006" key="4">
    <source>
        <dbReference type="Google" id="ProtNLM"/>
    </source>
</evidence>
<evidence type="ECO:0000313" key="2">
    <source>
        <dbReference type="EMBL" id="KAB5592403.1"/>
    </source>
</evidence>
<feature type="region of interest" description="Disordered" evidence="1">
    <location>
        <begin position="248"/>
        <end position="289"/>
    </location>
</feature>
<evidence type="ECO:0000256" key="1">
    <source>
        <dbReference type="SAM" id="MobiDB-lite"/>
    </source>
</evidence>
<comment type="caution">
    <text evidence="2">The sequence shown here is derived from an EMBL/GenBank/DDBJ whole genome shotgun (WGS) entry which is preliminary data.</text>
</comment>
<name>A0A5N5QLF3_9AGAM</name>
<dbReference type="Proteomes" id="UP000383932">
    <property type="component" value="Unassembled WGS sequence"/>
</dbReference>
<evidence type="ECO:0000313" key="3">
    <source>
        <dbReference type="Proteomes" id="UP000383932"/>
    </source>
</evidence>
<dbReference type="AlphaFoldDB" id="A0A5N5QLF3"/>
<dbReference type="OrthoDB" id="2367075at2759"/>
<accession>A0A5N5QLF3</accession>
<dbReference type="EMBL" id="SSOP01000066">
    <property type="protein sequence ID" value="KAB5592403.1"/>
    <property type="molecule type" value="Genomic_DNA"/>
</dbReference>
<gene>
    <name evidence="2" type="ORF">CTheo_4167</name>
</gene>